<evidence type="ECO:0000256" key="6">
    <source>
        <dbReference type="PIRSR" id="PIRSR600223-1"/>
    </source>
</evidence>
<feature type="active site" evidence="6">
    <location>
        <position position="83"/>
    </location>
</feature>
<evidence type="ECO:0000256" key="3">
    <source>
        <dbReference type="ARBA" id="ARBA00013208"/>
    </source>
</evidence>
<dbReference type="PANTHER" id="PTHR43390">
    <property type="entry name" value="SIGNAL PEPTIDASE I"/>
    <property type="match status" value="1"/>
</dbReference>
<proteinExistence type="inferred from homology"/>
<dbReference type="GO" id="GO:0009003">
    <property type="term" value="F:signal peptidase activity"/>
    <property type="evidence" value="ECO:0007669"/>
    <property type="project" value="UniProtKB-EC"/>
</dbReference>
<dbReference type="EC" id="3.4.21.89" evidence="3 7"/>
<keyword evidence="7" id="KW-1133">Transmembrane helix</keyword>
<feature type="transmembrane region" description="Helical" evidence="7">
    <location>
        <begin position="58"/>
        <end position="79"/>
    </location>
</feature>
<dbReference type="Proteomes" id="UP000199586">
    <property type="component" value="Unassembled WGS sequence"/>
</dbReference>
<keyword evidence="7" id="KW-0645">Protease</keyword>
<dbReference type="InterPro" id="IPR019533">
    <property type="entry name" value="Peptidase_S26"/>
</dbReference>
<dbReference type="AlphaFoldDB" id="A0A1I5UD49"/>
<keyword evidence="7" id="KW-0472">Membrane</keyword>
<protein>
    <recommendedName>
        <fullName evidence="4 7">Signal peptidase I</fullName>
        <ecNumber evidence="3 7">3.4.21.89</ecNumber>
    </recommendedName>
</protein>
<dbReference type="InterPro" id="IPR000223">
    <property type="entry name" value="Pept_S26A_signal_pept_1"/>
</dbReference>
<dbReference type="Gene3D" id="2.10.109.10">
    <property type="entry name" value="Umud Fragment, subunit A"/>
    <property type="match status" value="1"/>
</dbReference>
<dbReference type="SUPFAM" id="SSF51306">
    <property type="entry name" value="LexA/Signal peptidase"/>
    <property type="match status" value="1"/>
</dbReference>
<dbReference type="PRINTS" id="PR00727">
    <property type="entry name" value="LEADERPTASE"/>
</dbReference>
<keyword evidence="5 7" id="KW-0378">Hydrolase</keyword>
<reference evidence="10 11" key="1">
    <citation type="submission" date="2016-10" db="EMBL/GenBank/DDBJ databases">
        <authorList>
            <person name="de Groot N.N."/>
        </authorList>
    </citation>
    <scope>NUCLEOTIDE SEQUENCE [LARGE SCALE GENOMIC DNA]</scope>
    <source>
        <strain evidence="10 11">CGMCC 1.9113</strain>
    </source>
</reference>
<evidence type="ECO:0000256" key="8">
    <source>
        <dbReference type="SAM" id="MobiDB-lite"/>
    </source>
</evidence>
<comment type="catalytic activity">
    <reaction evidence="1 7">
        <text>Cleavage of hydrophobic, N-terminal signal or leader sequences from secreted and periplasmic proteins.</text>
        <dbReference type="EC" id="3.4.21.89"/>
    </reaction>
</comment>
<evidence type="ECO:0000313" key="10">
    <source>
        <dbReference type="EMBL" id="SFP92566.1"/>
    </source>
</evidence>
<name>A0A1I5UD49_9SPHN</name>
<dbReference type="InterPro" id="IPR019757">
    <property type="entry name" value="Pept_S26A_signal_pept_1_Lys-AS"/>
</dbReference>
<dbReference type="InterPro" id="IPR036286">
    <property type="entry name" value="LexA/Signal_pep-like_sf"/>
</dbReference>
<keyword evidence="11" id="KW-1185">Reference proteome</keyword>
<evidence type="ECO:0000259" key="9">
    <source>
        <dbReference type="Pfam" id="PF10502"/>
    </source>
</evidence>
<dbReference type="NCBIfam" id="TIGR02227">
    <property type="entry name" value="sigpep_I_bact"/>
    <property type="match status" value="1"/>
</dbReference>
<evidence type="ECO:0000313" key="11">
    <source>
        <dbReference type="Proteomes" id="UP000199586"/>
    </source>
</evidence>
<dbReference type="CDD" id="cd06530">
    <property type="entry name" value="S26_SPase_I"/>
    <property type="match status" value="1"/>
</dbReference>
<feature type="active site" evidence="6">
    <location>
        <position position="144"/>
    </location>
</feature>
<dbReference type="PANTHER" id="PTHR43390:SF1">
    <property type="entry name" value="CHLOROPLAST PROCESSING PEPTIDASE"/>
    <property type="match status" value="1"/>
</dbReference>
<dbReference type="GO" id="GO:0004252">
    <property type="term" value="F:serine-type endopeptidase activity"/>
    <property type="evidence" value="ECO:0007669"/>
    <property type="project" value="InterPro"/>
</dbReference>
<feature type="domain" description="Peptidase S26" evidence="9">
    <location>
        <begin position="54"/>
        <end position="280"/>
    </location>
</feature>
<dbReference type="GO" id="GO:0016020">
    <property type="term" value="C:membrane"/>
    <property type="evidence" value="ECO:0007669"/>
    <property type="project" value="UniProtKB-SubCell"/>
</dbReference>
<evidence type="ECO:0000256" key="7">
    <source>
        <dbReference type="RuleBase" id="RU362042"/>
    </source>
</evidence>
<evidence type="ECO:0000256" key="5">
    <source>
        <dbReference type="ARBA" id="ARBA00022801"/>
    </source>
</evidence>
<evidence type="ECO:0000256" key="1">
    <source>
        <dbReference type="ARBA" id="ARBA00000677"/>
    </source>
</evidence>
<gene>
    <name evidence="10" type="ORF">SAMN04488241_11137</name>
</gene>
<keyword evidence="7" id="KW-0812">Transmembrane</keyword>
<comment type="subcellular location">
    <subcellularLocation>
        <location evidence="7">Membrane</location>
        <topology evidence="7">Single-pass type II membrane protein</topology>
    </subcellularLocation>
</comment>
<dbReference type="Pfam" id="PF10502">
    <property type="entry name" value="Peptidase_S26"/>
    <property type="match status" value="1"/>
</dbReference>
<evidence type="ECO:0000256" key="4">
    <source>
        <dbReference type="ARBA" id="ARBA00019232"/>
    </source>
</evidence>
<dbReference type="GO" id="GO:0006465">
    <property type="term" value="P:signal peptide processing"/>
    <property type="evidence" value="ECO:0007669"/>
    <property type="project" value="InterPro"/>
</dbReference>
<evidence type="ECO:0000256" key="2">
    <source>
        <dbReference type="ARBA" id="ARBA00009370"/>
    </source>
</evidence>
<comment type="similarity">
    <text evidence="2 7">Belongs to the peptidase S26 family.</text>
</comment>
<sequence length="308" mass="34037">MLLRGRDVVGTTPVARGVSARKLDAPADGRHARGMADAPSTKPPASPPRSETSETIRFLLKLALIVLIFRSFVLAPFSIPSESMLPRLLIGDYLFVSKWNYGYSRWSLPWGVPLFPGRIFASTPARGDVVVFRSPGPDDHDVIKRVIGLPGDRVQMRTGQLFLNGRAVPKERVADFTLPLSPNYDAERCGAPFVDVAPDGQQICRYPRFRETLPGGRSYYVLDQREIPEADDTGEYVVPAGDVFLMGDNRDDSGDSRFAPPGGMGYVPMERIQGRALVTFFSTDGSASWLKPWTWFSAARPERIGEGF</sequence>
<dbReference type="EMBL" id="FOXP01000011">
    <property type="protein sequence ID" value="SFP92566.1"/>
    <property type="molecule type" value="Genomic_DNA"/>
</dbReference>
<dbReference type="STRING" id="634430.SAMN04488241_11137"/>
<feature type="region of interest" description="Disordered" evidence="8">
    <location>
        <begin position="25"/>
        <end position="51"/>
    </location>
</feature>
<accession>A0A1I5UD49</accession>
<organism evidence="10 11">
    <name type="scientific">Sphingomonas rubra</name>
    <dbReference type="NCBI Taxonomy" id="634430"/>
    <lineage>
        <taxon>Bacteria</taxon>
        <taxon>Pseudomonadati</taxon>
        <taxon>Pseudomonadota</taxon>
        <taxon>Alphaproteobacteria</taxon>
        <taxon>Sphingomonadales</taxon>
        <taxon>Sphingomonadaceae</taxon>
        <taxon>Sphingomonas</taxon>
    </lineage>
</organism>
<dbReference type="PROSITE" id="PS00760">
    <property type="entry name" value="SPASE_I_2"/>
    <property type="match status" value="1"/>
</dbReference>